<comment type="catalytic activity">
    <reaction evidence="1">
        <text>All bonds known to be hydrolyzed by this endopeptidase have arginine in P1 and an acidic residue in P4. P6 is often occupied by an acidic residue or by a hydroxy-amino-acid residue, the phosphorylation of which enhances cleavage.</text>
        <dbReference type="EC" id="3.4.22.49"/>
    </reaction>
</comment>
<evidence type="ECO:0000256" key="2">
    <source>
        <dbReference type="ARBA" id="ARBA00012489"/>
    </source>
</evidence>
<organism evidence="6 7">
    <name type="scientific">Panagrolaimus superbus</name>
    <dbReference type="NCBI Taxonomy" id="310955"/>
    <lineage>
        <taxon>Eukaryota</taxon>
        <taxon>Metazoa</taxon>
        <taxon>Ecdysozoa</taxon>
        <taxon>Nematoda</taxon>
        <taxon>Chromadorea</taxon>
        <taxon>Rhabditida</taxon>
        <taxon>Tylenchina</taxon>
        <taxon>Panagrolaimomorpha</taxon>
        <taxon>Panagrolaimoidea</taxon>
        <taxon>Panagrolaimidae</taxon>
        <taxon>Panagrolaimus</taxon>
    </lineage>
</organism>
<dbReference type="Proteomes" id="UP000887577">
    <property type="component" value="Unplaced"/>
</dbReference>
<dbReference type="InterPro" id="IPR005314">
    <property type="entry name" value="Peptidase_C50"/>
</dbReference>
<keyword evidence="4" id="KW-0159">Chromosome partition</keyword>
<name>A0A914Y6Q3_9BILA</name>
<evidence type="ECO:0000256" key="4">
    <source>
        <dbReference type="ARBA" id="ARBA00022829"/>
    </source>
</evidence>
<sequence length="174" mass="19256">MIFFCNYMYIGHGSGVRYVGSSTVRRSICKAVAILMGCSSVRIEDQGHGFDGISAVNDYAVAGAPCTIGCLWMVTDGEIDRFFINFIERCFTEWSSNVSNSAVYKTIKENGDGIKFQYPYRLLIKAIVQARQACRLKTLTGGSVVVYGIPVFNDQSSLEIIDNIDDDSMIILDD</sequence>
<dbReference type="EC" id="3.4.22.49" evidence="2"/>
<dbReference type="PANTHER" id="PTHR12792">
    <property type="entry name" value="EXTRA SPINDLE POLES 1-RELATED"/>
    <property type="match status" value="1"/>
</dbReference>
<dbReference type="GO" id="GO:0005737">
    <property type="term" value="C:cytoplasm"/>
    <property type="evidence" value="ECO:0007669"/>
    <property type="project" value="TreeGrafter"/>
</dbReference>
<evidence type="ECO:0000256" key="3">
    <source>
        <dbReference type="ARBA" id="ARBA00022801"/>
    </source>
</evidence>
<dbReference type="WBParaSite" id="PSU_v2.g15126.t1">
    <property type="protein sequence ID" value="PSU_v2.g15126.t1"/>
    <property type="gene ID" value="PSU_v2.g15126"/>
</dbReference>
<dbReference type="GO" id="GO:0051307">
    <property type="term" value="P:meiotic chromosome separation"/>
    <property type="evidence" value="ECO:0007669"/>
    <property type="project" value="TreeGrafter"/>
</dbReference>
<dbReference type="PANTHER" id="PTHR12792:SF0">
    <property type="entry name" value="SEPARIN"/>
    <property type="match status" value="1"/>
</dbReference>
<evidence type="ECO:0000259" key="5">
    <source>
        <dbReference type="PROSITE" id="PS51700"/>
    </source>
</evidence>
<dbReference type="GO" id="GO:0006508">
    <property type="term" value="P:proteolysis"/>
    <property type="evidence" value="ECO:0007669"/>
    <property type="project" value="InterPro"/>
</dbReference>
<evidence type="ECO:0000313" key="6">
    <source>
        <dbReference type="Proteomes" id="UP000887577"/>
    </source>
</evidence>
<dbReference type="GO" id="GO:0005634">
    <property type="term" value="C:nucleus"/>
    <property type="evidence" value="ECO:0007669"/>
    <property type="project" value="InterPro"/>
</dbReference>
<dbReference type="GO" id="GO:0072686">
    <property type="term" value="C:mitotic spindle"/>
    <property type="evidence" value="ECO:0007669"/>
    <property type="project" value="TreeGrafter"/>
</dbReference>
<dbReference type="GO" id="GO:0004197">
    <property type="term" value="F:cysteine-type endopeptidase activity"/>
    <property type="evidence" value="ECO:0007669"/>
    <property type="project" value="InterPro"/>
</dbReference>
<dbReference type="PROSITE" id="PS51700">
    <property type="entry name" value="SEPARIN"/>
    <property type="match status" value="1"/>
</dbReference>
<keyword evidence="3" id="KW-0378">Hydrolase</keyword>
<dbReference type="Pfam" id="PF03568">
    <property type="entry name" value="Separin_C"/>
    <property type="match status" value="1"/>
</dbReference>
<dbReference type="AlphaFoldDB" id="A0A914Y6Q3"/>
<accession>A0A914Y6Q3</accession>
<dbReference type="GO" id="GO:0005813">
    <property type="term" value="C:centrosome"/>
    <property type="evidence" value="ECO:0007669"/>
    <property type="project" value="TreeGrafter"/>
</dbReference>
<feature type="domain" description="Peptidase C50" evidence="5">
    <location>
        <begin position="1"/>
        <end position="49"/>
    </location>
</feature>
<proteinExistence type="predicted"/>
<evidence type="ECO:0000256" key="1">
    <source>
        <dbReference type="ARBA" id="ARBA00000451"/>
    </source>
</evidence>
<dbReference type="InterPro" id="IPR030397">
    <property type="entry name" value="SEPARIN_core_dom"/>
</dbReference>
<keyword evidence="6" id="KW-1185">Reference proteome</keyword>
<protein>
    <recommendedName>
        <fullName evidence="2">separase</fullName>
        <ecNumber evidence="2">3.4.22.49</ecNumber>
    </recommendedName>
</protein>
<reference evidence="7" key="1">
    <citation type="submission" date="2022-11" db="UniProtKB">
        <authorList>
            <consortium name="WormBaseParasite"/>
        </authorList>
    </citation>
    <scope>IDENTIFICATION</scope>
</reference>
<evidence type="ECO:0000313" key="7">
    <source>
        <dbReference type="WBParaSite" id="PSU_v2.g15126.t1"/>
    </source>
</evidence>